<sequence length="128" mass="14390">MNRCIRVTSAALSPSRLLDFFAQVCSYLRPCAYKAISVEDVSVVMFILKCHRHMPGRCGSVAEHRRPLHPEVAGSIPGQGTCPGFRPDPQWGACRRRPIDVLSHRCFSLLSFSLPLSPKSKKRRNKNK</sequence>
<comment type="caution">
    <text evidence="1">The sequence shown here is derived from an EMBL/GenBank/DDBJ whole genome shotgun (WGS) entry which is preliminary data.</text>
</comment>
<reference evidence="1 2" key="1">
    <citation type="journal article" date="2020" name="Nature">
        <title>Six reference-quality genomes reveal evolution of bat adaptations.</title>
        <authorList>
            <person name="Jebb D."/>
            <person name="Huang Z."/>
            <person name="Pippel M."/>
            <person name="Hughes G.M."/>
            <person name="Lavrichenko K."/>
            <person name="Devanna P."/>
            <person name="Winkler S."/>
            <person name="Jermiin L.S."/>
            <person name="Skirmuntt E.C."/>
            <person name="Katzourakis A."/>
            <person name="Burkitt-Gray L."/>
            <person name="Ray D.A."/>
            <person name="Sullivan K.A.M."/>
            <person name="Roscito J.G."/>
            <person name="Kirilenko B.M."/>
            <person name="Davalos L.M."/>
            <person name="Corthals A.P."/>
            <person name="Power M.L."/>
            <person name="Jones G."/>
            <person name="Ransome R.D."/>
            <person name="Dechmann D.K.N."/>
            <person name="Locatelli A.G."/>
            <person name="Puechmaille S.J."/>
            <person name="Fedrigo O."/>
            <person name="Jarvis E.D."/>
            <person name="Hiller M."/>
            <person name="Vernes S.C."/>
            <person name="Myers E.W."/>
            <person name="Teeling E.C."/>
        </authorList>
    </citation>
    <scope>NUCLEOTIDE SEQUENCE [LARGE SCALE GENOMIC DNA]</scope>
    <source>
        <strain evidence="1">MMolMol1</strain>
        <tissue evidence="1">Muscle</tissue>
    </source>
</reference>
<dbReference type="EMBL" id="JACASF010000023">
    <property type="protein sequence ID" value="KAF6399863.1"/>
    <property type="molecule type" value="Genomic_DNA"/>
</dbReference>
<keyword evidence="2" id="KW-1185">Reference proteome</keyword>
<organism evidence="1 2">
    <name type="scientific">Molossus molossus</name>
    <name type="common">Pallas' mastiff bat</name>
    <name type="synonym">Vespertilio molossus</name>
    <dbReference type="NCBI Taxonomy" id="27622"/>
    <lineage>
        <taxon>Eukaryota</taxon>
        <taxon>Metazoa</taxon>
        <taxon>Chordata</taxon>
        <taxon>Craniata</taxon>
        <taxon>Vertebrata</taxon>
        <taxon>Euteleostomi</taxon>
        <taxon>Mammalia</taxon>
        <taxon>Eutheria</taxon>
        <taxon>Laurasiatheria</taxon>
        <taxon>Chiroptera</taxon>
        <taxon>Yangochiroptera</taxon>
        <taxon>Molossidae</taxon>
        <taxon>Molossus</taxon>
    </lineage>
</organism>
<dbReference type="InParanoid" id="A0A7J8BLY4"/>
<accession>A0A7J8BLY4</accession>
<protein>
    <submittedName>
        <fullName evidence="1">Uncharacterized protein</fullName>
    </submittedName>
</protein>
<dbReference type="Proteomes" id="UP000550707">
    <property type="component" value="Unassembled WGS sequence"/>
</dbReference>
<evidence type="ECO:0000313" key="1">
    <source>
        <dbReference type="EMBL" id="KAF6399863.1"/>
    </source>
</evidence>
<name>A0A7J8BLY4_MOLMO</name>
<dbReference type="AlphaFoldDB" id="A0A7J8BLY4"/>
<proteinExistence type="predicted"/>
<gene>
    <name evidence="1" type="ORF">HJG59_010132</name>
</gene>
<evidence type="ECO:0000313" key="2">
    <source>
        <dbReference type="Proteomes" id="UP000550707"/>
    </source>
</evidence>